<feature type="transmembrane region" description="Helical" evidence="8">
    <location>
        <begin position="308"/>
        <end position="328"/>
    </location>
</feature>
<evidence type="ECO:0000256" key="3">
    <source>
        <dbReference type="ARBA" id="ARBA00022475"/>
    </source>
</evidence>
<dbReference type="Proteomes" id="UP000006695">
    <property type="component" value="Chromosome"/>
</dbReference>
<feature type="transmembrane region" description="Helical" evidence="8">
    <location>
        <begin position="223"/>
        <end position="247"/>
    </location>
</feature>
<keyword evidence="10" id="KW-1185">Reference proteome</keyword>
<comment type="subcellular location">
    <subcellularLocation>
        <location evidence="1">Cell membrane</location>
        <topology evidence="1">Multi-pass membrane protein</topology>
    </subcellularLocation>
</comment>
<feature type="transmembrane region" description="Helical" evidence="8">
    <location>
        <begin position="46"/>
        <end position="66"/>
    </location>
</feature>
<dbReference type="EMBL" id="CP000698">
    <property type="protein sequence ID" value="ABQ26949.1"/>
    <property type="molecule type" value="Genomic_DNA"/>
</dbReference>
<dbReference type="STRING" id="351605.Gura_2775"/>
<evidence type="ECO:0000256" key="8">
    <source>
        <dbReference type="SAM" id="Phobius"/>
    </source>
</evidence>
<feature type="transmembrane region" description="Helical" evidence="8">
    <location>
        <begin position="374"/>
        <end position="395"/>
    </location>
</feature>
<feature type="compositionally biased region" description="Basic and acidic residues" evidence="7">
    <location>
        <begin position="1"/>
        <end position="15"/>
    </location>
</feature>
<gene>
    <name evidence="9" type="ordered locus">Gura_2775</name>
</gene>
<evidence type="ECO:0000313" key="10">
    <source>
        <dbReference type="Proteomes" id="UP000006695"/>
    </source>
</evidence>
<evidence type="ECO:0000256" key="5">
    <source>
        <dbReference type="ARBA" id="ARBA00022989"/>
    </source>
</evidence>
<feature type="transmembrane region" description="Helical" evidence="8">
    <location>
        <begin position="415"/>
        <end position="436"/>
    </location>
</feature>
<dbReference type="PANTHER" id="PTHR43044:SF2">
    <property type="entry name" value="POLYSULPHIDE REDUCTASE NRFD"/>
    <property type="match status" value="1"/>
</dbReference>
<evidence type="ECO:0000256" key="4">
    <source>
        <dbReference type="ARBA" id="ARBA00022692"/>
    </source>
</evidence>
<dbReference type="AlphaFoldDB" id="A5G581"/>
<comment type="similarity">
    <text evidence="2">Belongs to the NrfD family.</text>
</comment>
<evidence type="ECO:0000256" key="2">
    <source>
        <dbReference type="ARBA" id="ARBA00008929"/>
    </source>
</evidence>
<dbReference type="PANTHER" id="PTHR43044">
    <property type="match status" value="1"/>
</dbReference>
<dbReference type="RefSeq" id="WP_011939625.1">
    <property type="nucleotide sequence ID" value="NC_009483.1"/>
</dbReference>
<keyword evidence="4 8" id="KW-0812">Transmembrane</keyword>
<sequence length="472" mass="53698">MSESHESYSSHESHKTNGTHATNETKTVGQLNDELLSSLRPPTRRWYLLAFFLGAVVAWGLFAFTWQVTHGMYVTGKDRPVMWGFYITGFVFWVGLSHSGTMVSAILRLSRANWRRPILRAAEAMTVFSITVAGLFPLIHLGRNWIFYYLIPYPNQRGLWPNFRSALLWDVTAITSYIIGSSIFLYLGMLPDLAVVRDRSHGWRRKLYTVLAMGWRGTAREWVVYHQASTLMAALIIPVAVSVHSIVAWDFAVTVVPGWHSTIFPPYFVIGAILSGVAAVITLMIIIRRAFHLEEYLTPLHFDNMGKILLVISLLWSYAYFVEVQTTWYAHEPIEWEVFSFMANKYTFLLLLMLVGNSLLPITAMCFKRLRRSIGVMLSVSLLVNVAMFIERFLIIVPSLSHKNMPFIWGSYRPSWVEISVNIAALAGFALLYTFFAKLFPIVAVTDVRELEVREARVPLGRAEVPTVAGEE</sequence>
<feature type="transmembrane region" description="Helical" evidence="8">
    <location>
        <begin position="127"/>
        <end position="151"/>
    </location>
</feature>
<protein>
    <submittedName>
        <fullName evidence="9">Polysulphide reductase, NrfD</fullName>
    </submittedName>
</protein>
<dbReference type="InterPro" id="IPR005614">
    <property type="entry name" value="NrfD-like"/>
</dbReference>
<keyword evidence="3" id="KW-1003">Cell membrane</keyword>
<dbReference type="GO" id="GO:0005886">
    <property type="term" value="C:plasma membrane"/>
    <property type="evidence" value="ECO:0007669"/>
    <property type="project" value="UniProtKB-SubCell"/>
</dbReference>
<feature type="transmembrane region" description="Helical" evidence="8">
    <location>
        <begin position="86"/>
        <end position="107"/>
    </location>
</feature>
<feature type="transmembrane region" description="Helical" evidence="8">
    <location>
        <begin position="348"/>
        <end position="367"/>
    </location>
</feature>
<feature type="transmembrane region" description="Helical" evidence="8">
    <location>
        <begin position="171"/>
        <end position="196"/>
    </location>
</feature>
<proteinExistence type="inferred from homology"/>
<dbReference type="OrthoDB" id="9806499at2"/>
<evidence type="ECO:0000256" key="7">
    <source>
        <dbReference type="SAM" id="MobiDB-lite"/>
    </source>
</evidence>
<dbReference type="HOGENOM" id="CLU_021295_1_0_7"/>
<organism evidence="9 10">
    <name type="scientific">Geotalea uraniireducens (strain Rf4)</name>
    <name type="common">Geobacter uraniireducens</name>
    <dbReference type="NCBI Taxonomy" id="351605"/>
    <lineage>
        <taxon>Bacteria</taxon>
        <taxon>Pseudomonadati</taxon>
        <taxon>Thermodesulfobacteriota</taxon>
        <taxon>Desulfuromonadia</taxon>
        <taxon>Geobacterales</taxon>
        <taxon>Geobacteraceae</taxon>
        <taxon>Geotalea</taxon>
    </lineage>
</organism>
<evidence type="ECO:0000256" key="1">
    <source>
        <dbReference type="ARBA" id="ARBA00004651"/>
    </source>
</evidence>
<dbReference type="Pfam" id="PF03916">
    <property type="entry name" value="NrfD"/>
    <property type="match status" value="1"/>
</dbReference>
<feature type="transmembrane region" description="Helical" evidence="8">
    <location>
        <begin position="267"/>
        <end position="287"/>
    </location>
</feature>
<evidence type="ECO:0000256" key="6">
    <source>
        <dbReference type="ARBA" id="ARBA00023136"/>
    </source>
</evidence>
<dbReference type="KEGG" id="gur:Gura_2775"/>
<reference evidence="9 10" key="1">
    <citation type="submission" date="2007-05" db="EMBL/GenBank/DDBJ databases">
        <title>Complete sequence of Geobacter uraniireducens Rf4.</title>
        <authorList>
            <consortium name="US DOE Joint Genome Institute"/>
            <person name="Copeland A."/>
            <person name="Lucas S."/>
            <person name="Lapidus A."/>
            <person name="Barry K."/>
            <person name="Detter J.C."/>
            <person name="Glavina del Rio T."/>
            <person name="Hammon N."/>
            <person name="Israni S."/>
            <person name="Dalin E."/>
            <person name="Tice H."/>
            <person name="Pitluck S."/>
            <person name="Chertkov O."/>
            <person name="Brettin T."/>
            <person name="Bruce D."/>
            <person name="Han C."/>
            <person name="Schmutz J."/>
            <person name="Larimer F."/>
            <person name="Land M."/>
            <person name="Hauser L."/>
            <person name="Kyrpides N."/>
            <person name="Mikhailova N."/>
            <person name="Shelobolina E."/>
            <person name="Aklujkar M."/>
            <person name="Lovley D."/>
            <person name="Richardson P."/>
        </authorList>
    </citation>
    <scope>NUCLEOTIDE SEQUENCE [LARGE SCALE GENOMIC DNA]</scope>
    <source>
        <strain evidence="9 10">Rf4</strain>
    </source>
</reference>
<name>A5G581_GEOUR</name>
<keyword evidence="6 8" id="KW-0472">Membrane</keyword>
<keyword evidence="5 8" id="KW-1133">Transmembrane helix</keyword>
<evidence type="ECO:0000313" key="9">
    <source>
        <dbReference type="EMBL" id="ABQ26949.1"/>
    </source>
</evidence>
<accession>A5G581</accession>
<feature type="region of interest" description="Disordered" evidence="7">
    <location>
        <begin position="1"/>
        <end position="26"/>
    </location>
</feature>
<feature type="compositionally biased region" description="Polar residues" evidence="7">
    <location>
        <begin position="16"/>
        <end position="26"/>
    </location>
</feature>